<dbReference type="InterPro" id="IPR036236">
    <property type="entry name" value="Znf_C2H2_sf"/>
</dbReference>
<dbReference type="GO" id="GO:0005634">
    <property type="term" value="C:nucleus"/>
    <property type="evidence" value="ECO:0007669"/>
    <property type="project" value="UniProtKB-SubCell"/>
</dbReference>
<evidence type="ECO:0000313" key="12">
    <source>
        <dbReference type="WBParaSite" id="PSU_v2.g10024.t1"/>
    </source>
</evidence>
<protein>
    <submittedName>
        <fullName evidence="12">Zinc finger protein</fullName>
    </submittedName>
</protein>
<dbReference type="InterPro" id="IPR050527">
    <property type="entry name" value="Snail/Krueppel_Znf"/>
</dbReference>
<keyword evidence="6 8" id="KW-0539">Nucleus</keyword>
<keyword evidence="4 7" id="KW-0863">Zinc-finger</keyword>
<evidence type="ECO:0000256" key="4">
    <source>
        <dbReference type="ARBA" id="ARBA00022771"/>
    </source>
</evidence>
<keyword evidence="5" id="KW-0862">Zinc</keyword>
<dbReference type="SUPFAM" id="SSF57667">
    <property type="entry name" value="beta-beta-alpha zinc fingers"/>
    <property type="match status" value="1"/>
</dbReference>
<keyword evidence="2" id="KW-0479">Metal-binding</keyword>
<evidence type="ECO:0000256" key="6">
    <source>
        <dbReference type="ARBA" id="ARBA00023242"/>
    </source>
</evidence>
<proteinExistence type="predicted"/>
<feature type="domain" description="WAC" evidence="10">
    <location>
        <begin position="103"/>
        <end position="140"/>
    </location>
</feature>
<sequence length="140" mass="16079">MFNYAIENHEGIEIISNTCKICGKCYANGDILLNHIKSKHSESKLPFKCVYSGCGKSFATMYQRKNHITRIHHPERMRMCNQCGESFLDASQVKRHVSAVHIKPSSTCEECGKIYVSYPSYMRHLQSHKNIVFKCECGKE</sequence>
<feature type="domain" description="C2H2-type" evidence="9">
    <location>
        <begin position="78"/>
        <end position="106"/>
    </location>
</feature>
<evidence type="ECO:0000256" key="2">
    <source>
        <dbReference type="ARBA" id="ARBA00022723"/>
    </source>
</evidence>
<dbReference type="PANTHER" id="PTHR24388">
    <property type="entry name" value="ZINC FINGER PROTEIN"/>
    <property type="match status" value="1"/>
</dbReference>
<evidence type="ECO:0000259" key="9">
    <source>
        <dbReference type="PROSITE" id="PS50157"/>
    </source>
</evidence>
<dbReference type="SMART" id="SM00355">
    <property type="entry name" value="ZnF_C2H2"/>
    <property type="match status" value="4"/>
</dbReference>
<dbReference type="AlphaFoldDB" id="A0A914XRX1"/>
<dbReference type="PROSITE" id="PS51136">
    <property type="entry name" value="WAC"/>
    <property type="match status" value="1"/>
</dbReference>
<comment type="subcellular location">
    <subcellularLocation>
        <location evidence="1 8">Nucleus</location>
    </subcellularLocation>
</comment>
<evidence type="ECO:0000256" key="5">
    <source>
        <dbReference type="ARBA" id="ARBA00022833"/>
    </source>
</evidence>
<dbReference type="Pfam" id="PF00096">
    <property type="entry name" value="zf-C2H2"/>
    <property type="match status" value="2"/>
</dbReference>
<dbReference type="WBParaSite" id="PSU_v2.g10024.t1">
    <property type="protein sequence ID" value="PSU_v2.g10024.t1"/>
    <property type="gene ID" value="PSU_v2.g10024"/>
</dbReference>
<keyword evidence="3" id="KW-0677">Repeat</keyword>
<dbReference type="GO" id="GO:0000981">
    <property type="term" value="F:DNA-binding transcription factor activity, RNA polymerase II-specific"/>
    <property type="evidence" value="ECO:0007669"/>
    <property type="project" value="TreeGrafter"/>
</dbReference>
<organism evidence="11 12">
    <name type="scientific">Panagrolaimus superbus</name>
    <dbReference type="NCBI Taxonomy" id="310955"/>
    <lineage>
        <taxon>Eukaryota</taxon>
        <taxon>Metazoa</taxon>
        <taxon>Ecdysozoa</taxon>
        <taxon>Nematoda</taxon>
        <taxon>Chromadorea</taxon>
        <taxon>Rhabditida</taxon>
        <taxon>Tylenchina</taxon>
        <taxon>Panagrolaimomorpha</taxon>
        <taxon>Panagrolaimoidea</taxon>
        <taxon>Panagrolaimidae</taxon>
        <taxon>Panagrolaimus</taxon>
    </lineage>
</organism>
<dbReference type="FunFam" id="3.30.160.60:FF:000125">
    <property type="entry name" value="Putative zinc finger protein 143"/>
    <property type="match status" value="1"/>
</dbReference>
<evidence type="ECO:0000259" key="10">
    <source>
        <dbReference type="PROSITE" id="PS51136"/>
    </source>
</evidence>
<dbReference type="InterPro" id="IPR013136">
    <property type="entry name" value="WSTF_Acf1_Cbp146"/>
</dbReference>
<evidence type="ECO:0000256" key="7">
    <source>
        <dbReference type="PROSITE-ProRule" id="PRU00042"/>
    </source>
</evidence>
<reference evidence="12" key="1">
    <citation type="submission" date="2022-11" db="UniProtKB">
        <authorList>
            <consortium name="WormBaseParasite"/>
        </authorList>
    </citation>
    <scope>IDENTIFICATION</scope>
</reference>
<dbReference type="InterPro" id="IPR013087">
    <property type="entry name" value="Znf_C2H2_type"/>
</dbReference>
<dbReference type="Gene3D" id="3.30.160.60">
    <property type="entry name" value="Classic Zinc Finger"/>
    <property type="match status" value="3"/>
</dbReference>
<feature type="domain" description="C2H2-type" evidence="9">
    <location>
        <begin position="47"/>
        <end position="77"/>
    </location>
</feature>
<evidence type="ECO:0000256" key="8">
    <source>
        <dbReference type="PROSITE-ProRule" id="PRU00475"/>
    </source>
</evidence>
<evidence type="ECO:0000313" key="11">
    <source>
        <dbReference type="Proteomes" id="UP000887577"/>
    </source>
</evidence>
<dbReference type="PROSITE" id="PS50157">
    <property type="entry name" value="ZINC_FINGER_C2H2_2"/>
    <property type="match status" value="4"/>
</dbReference>
<evidence type="ECO:0000256" key="3">
    <source>
        <dbReference type="ARBA" id="ARBA00022737"/>
    </source>
</evidence>
<dbReference type="PROSITE" id="PS00028">
    <property type="entry name" value="ZINC_FINGER_C2H2_1"/>
    <property type="match status" value="4"/>
</dbReference>
<dbReference type="GO" id="GO:0008270">
    <property type="term" value="F:zinc ion binding"/>
    <property type="evidence" value="ECO:0007669"/>
    <property type="project" value="UniProtKB-KW"/>
</dbReference>
<accession>A0A914XRX1</accession>
<evidence type="ECO:0000256" key="1">
    <source>
        <dbReference type="ARBA" id="ARBA00004123"/>
    </source>
</evidence>
<dbReference type="Proteomes" id="UP000887577">
    <property type="component" value="Unplaced"/>
</dbReference>
<keyword evidence="11" id="KW-1185">Reference proteome</keyword>
<dbReference type="GO" id="GO:0000978">
    <property type="term" value="F:RNA polymerase II cis-regulatory region sequence-specific DNA binding"/>
    <property type="evidence" value="ECO:0007669"/>
    <property type="project" value="TreeGrafter"/>
</dbReference>
<feature type="domain" description="C2H2-type" evidence="9">
    <location>
        <begin position="106"/>
        <end position="128"/>
    </location>
</feature>
<feature type="domain" description="C2H2-type" evidence="9">
    <location>
        <begin position="17"/>
        <end position="45"/>
    </location>
</feature>
<dbReference type="PANTHER" id="PTHR24388:SF54">
    <property type="entry name" value="PROTEIN ESCARGOT"/>
    <property type="match status" value="1"/>
</dbReference>
<name>A0A914XRX1_9BILA</name>